<feature type="non-terminal residue" evidence="2">
    <location>
        <position position="1021"/>
    </location>
</feature>
<dbReference type="InterPro" id="IPR013320">
    <property type="entry name" value="ConA-like_dom_sf"/>
</dbReference>
<evidence type="ECO:0000313" key="3">
    <source>
        <dbReference type="Proteomes" id="UP001273350"/>
    </source>
</evidence>
<comment type="caution">
    <text evidence="2">The sequence shown here is derived from an EMBL/GenBank/DDBJ whole genome shotgun (WGS) entry which is preliminary data.</text>
</comment>
<dbReference type="Proteomes" id="UP001273350">
    <property type="component" value="Unassembled WGS sequence"/>
</dbReference>
<dbReference type="Pfam" id="PF20009">
    <property type="entry name" value="GEVED"/>
    <property type="match status" value="1"/>
</dbReference>
<dbReference type="PROSITE" id="PS50268">
    <property type="entry name" value="CADHERIN_2"/>
    <property type="match status" value="1"/>
</dbReference>
<reference evidence="2 3" key="1">
    <citation type="submission" date="2023-11" db="EMBL/GenBank/DDBJ databases">
        <title>Unpublished Manusciprt.</title>
        <authorList>
            <person name="Saticioglu I.B."/>
            <person name="Ay H."/>
            <person name="Ajmi N."/>
            <person name="Altun S."/>
            <person name="Duman M."/>
        </authorList>
    </citation>
    <scope>NUCLEOTIDE SEQUENCE [LARGE SCALE GENOMIC DNA]</scope>
    <source>
        <strain evidence="2 3">Fl-318</strain>
    </source>
</reference>
<dbReference type="EMBL" id="JAWXVI010000010">
    <property type="protein sequence ID" value="MDX6191580.1"/>
    <property type="molecule type" value="Genomic_DNA"/>
</dbReference>
<keyword evidence="3" id="KW-1185">Reference proteome</keyword>
<sequence>MIKKLLLFVDFLFCQKINKPKSYKVFGLLQFLFLLFFVETGNAQLIANYTFATSNGTYSNISSTSGVLTAYSNNGIGWDNSSTANIDLGFTFTFNGIDYTQCSINTNGFLTFSSSTPQPTYSSNTEYTPISSAAAYSGAISALGRDLANNGTTSSTITYNTIGASPNRTFVVQWNNVRRYDSNTNRYLTTGNYNFQIRLVESTNVIQIVYGVCDISDTDLPVQVGLRGKTNSDFNNRTVAGTSANNWPNSTAGSFNNSTCLTGTTNNRRPISSSTDTNGLTYTWTPPTYCNFNSFSTVRQITNVKLNTLDKSSTGATSYENFTAFNTTLVRGQYYTVSIKGATPSNSNIYYMAYIDWNRDGDFTDTGENYKIGTIYNSNGADGKNASVYFQIPTSASLGITRLRIIGQSADYDTNPCSTSVTSPQGQVEDYTIIVNDGCAATPITSSPTTLTTSSTVCPGSPFTLSLGTTFADGATYLWESSANINGPWTNATPAPILFFDSNSFNTVPANTAVSGSASITNGKLILTTIEGNEVRGGFIVDKSPANNINAFTTSFDYYASDGDGADGFSLSYASGLVNSIGGGENGEGSGIIVQFDTYDNDGVTAGTRIRILYNNSAIFTSAINAPFNIRTDINPSIVRDVVLTVDNKGFLSLSIKNSLGQPITVVSNLQLPAAYLTEDKSSWKFKFSGRVGAINDNQNIDNLQIRYLDVANSRPTFTTTQTVKKYYRAQITCGGTVASIPVMVDVISATISPMTITVCSASQFTATPTTGTNGTIPSGTTYTWTAPTVTGNISAGVASTGTPTGNITGTHTNTTATAQTATYTVTPTTSGCVGVPFNLTVTVDPATVPGTITPNSPQVCTGTNSTTLTLSGQTGTVVGWESSTNNFTNVTSITNTTTALTVTDLTATTSYRAIVKSGSCTQATSAVATITVSPATVPGTIAPNSPQVCTGTNSTTLTLSGHTGTIVGWESSTNNFTNVTSITNTTTTLPVTNLTVTTSYRAIVKSGSCTQATSAVATIT</sequence>
<evidence type="ECO:0000313" key="2">
    <source>
        <dbReference type="EMBL" id="MDX6191580.1"/>
    </source>
</evidence>
<dbReference type="SUPFAM" id="SSF49899">
    <property type="entry name" value="Concanavalin A-like lectins/glucanases"/>
    <property type="match status" value="1"/>
</dbReference>
<protein>
    <submittedName>
        <fullName evidence="2">GEVED domain-containing protein</fullName>
    </submittedName>
</protein>
<dbReference type="Pfam" id="PF19406">
    <property type="entry name" value="PKD_5"/>
    <property type="match status" value="1"/>
</dbReference>
<dbReference type="InterPro" id="IPR045828">
    <property type="entry name" value="PKD_Bacteroidetes"/>
</dbReference>
<name>A0ABU4RJJ8_9FLAO</name>
<evidence type="ECO:0000259" key="1">
    <source>
        <dbReference type="PROSITE" id="PS50268"/>
    </source>
</evidence>
<proteinExistence type="predicted"/>
<organism evidence="2 3">
    <name type="scientific">Flavobacterium cupriresistens</name>
    <dbReference type="NCBI Taxonomy" id="2893885"/>
    <lineage>
        <taxon>Bacteria</taxon>
        <taxon>Pseudomonadati</taxon>
        <taxon>Bacteroidota</taxon>
        <taxon>Flavobacteriia</taxon>
        <taxon>Flavobacteriales</taxon>
        <taxon>Flavobacteriaceae</taxon>
        <taxon>Flavobacterium</taxon>
    </lineage>
</organism>
<dbReference type="InterPro" id="IPR045474">
    <property type="entry name" value="GEVED"/>
</dbReference>
<dbReference type="InterPro" id="IPR002126">
    <property type="entry name" value="Cadherin-like_dom"/>
</dbReference>
<gene>
    <name evidence="2" type="ORF">SGQ83_19655</name>
</gene>
<feature type="domain" description="Cadherin" evidence="1">
    <location>
        <begin position="116"/>
        <end position="223"/>
    </location>
</feature>
<accession>A0ABU4RJJ8</accession>